<keyword evidence="2" id="KW-1185">Reference proteome</keyword>
<evidence type="ECO:0000313" key="1">
    <source>
        <dbReference type="EMBL" id="TYH73944.1"/>
    </source>
</evidence>
<organism evidence="1 2">
    <name type="scientific">Gossypium tomentosum</name>
    <name type="common">Hawaiian cotton</name>
    <name type="synonym">Gossypium sandvicense</name>
    <dbReference type="NCBI Taxonomy" id="34277"/>
    <lineage>
        <taxon>Eukaryota</taxon>
        <taxon>Viridiplantae</taxon>
        <taxon>Streptophyta</taxon>
        <taxon>Embryophyta</taxon>
        <taxon>Tracheophyta</taxon>
        <taxon>Spermatophyta</taxon>
        <taxon>Magnoliopsida</taxon>
        <taxon>eudicotyledons</taxon>
        <taxon>Gunneridae</taxon>
        <taxon>Pentapetalae</taxon>
        <taxon>rosids</taxon>
        <taxon>malvids</taxon>
        <taxon>Malvales</taxon>
        <taxon>Malvaceae</taxon>
        <taxon>Malvoideae</taxon>
        <taxon>Gossypium</taxon>
    </lineage>
</organism>
<reference evidence="1 2" key="1">
    <citation type="submission" date="2019-07" db="EMBL/GenBank/DDBJ databases">
        <title>WGS assembly of Gossypium tomentosum.</title>
        <authorList>
            <person name="Chen Z.J."/>
            <person name="Sreedasyam A."/>
            <person name="Ando A."/>
            <person name="Song Q."/>
            <person name="De L."/>
            <person name="Hulse-Kemp A."/>
            <person name="Ding M."/>
            <person name="Ye W."/>
            <person name="Kirkbride R."/>
            <person name="Jenkins J."/>
            <person name="Plott C."/>
            <person name="Lovell J."/>
            <person name="Lin Y.-M."/>
            <person name="Vaughn R."/>
            <person name="Liu B."/>
            <person name="Li W."/>
            <person name="Simpson S."/>
            <person name="Scheffler B."/>
            <person name="Saski C."/>
            <person name="Grover C."/>
            <person name="Hu G."/>
            <person name="Conover J."/>
            <person name="Carlson J."/>
            <person name="Shu S."/>
            <person name="Boston L."/>
            <person name="Williams M."/>
            <person name="Peterson D."/>
            <person name="Mcgee K."/>
            <person name="Jones D."/>
            <person name="Wendel J."/>
            <person name="Stelly D."/>
            <person name="Grimwood J."/>
            <person name="Schmutz J."/>
        </authorList>
    </citation>
    <scope>NUCLEOTIDE SEQUENCE [LARGE SCALE GENOMIC DNA]</scope>
    <source>
        <strain evidence="1">7179.01</strain>
    </source>
</reference>
<protein>
    <submittedName>
        <fullName evidence="1">Uncharacterized protein</fullName>
    </submittedName>
</protein>
<dbReference type="EMBL" id="CM017627">
    <property type="protein sequence ID" value="TYH73944.1"/>
    <property type="molecule type" value="Genomic_DNA"/>
</dbReference>
<dbReference type="Proteomes" id="UP000322667">
    <property type="component" value="Chromosome D05"/>
</dbReference>
<dbReference type="AlphaFoldDB" id="A0A5D2L4C7"/>
<accession>A0A5D2L4C7</accession>
<sequence length="40" mass="4603">MFFFFLVTAEKPLKANGKSLVSLFAIFECISRYESFCCQS</sequence>
<name>A0A5D2L4C7_GOSTO</name>
<proteinExistence type="predicted"/>
<evidence type="ECO:0000313" key="2">
    <source>
        <dbReference type="Proteomes" id="UP000322667"/>
    </source>
</evidence>
<gene>
    <name evidence="1" type="ORF">ES332_D05G364500v1</name>
</gene>